<feature type="region of interest" description="Disordered" evidence="10">
    <location>
        <begin position="214"/>
        <end position="235"/>
    </location>
</feature>
<dbReference type="SUPFAM" id="SSF57196">
    <property type="entry name" value="EGF/Laminin"/>
    <property type="match status" value="1"/>
</dbReference>
<evidence type="ECO:0000256" key="5">
    <source>
        <dbReference type="ARBA" id="ARBA00022737"/>
    </source>
</evidence>
<dbReference type="InterPro" id="IPR018097">
    <property type="entry name" value="EGF_Ca-bd_CS"/>
</dbReference>
<dbReference type="FunFam" id="2.10.25.10:FF:000059">
    <property type="entry name" value="Mannan-binding lectin serine protease 1"/>
    <property type="match status" value="1"/>
</dbReference>
<dbReference type="GO" id="GO:0005615">
    <property type="term" value="C:extracellular space"/>
    <property type="evidence" value="ECO:0007669"/>
    <property type="project" value="TreeGrafter"/>
</dbReference>
<dbReference type="GO" id="GO:0045087">
    <property type="term" value="P:innate immune response"/>
    <property type="evidence" value="ECO:0007669"/>
    <property type="project" value="UniProtKB-KW"/>
</dbReference>
<dbReference type="GO" id="GO:0006508">
    <property type="term" value="P:proteolysis"/>
    <property type="evidence" value="ECO:0007669"/>
    <property type="project" value="UniProtKB-KW"/>
</dbReference>
<evidence type="ECO:0000256" key="4">
    <source>
        <dbReference type="ARBA" id="ARBA00022670"/>
    </source>
</evidence>
<evidence type="ECO:0000256" key="1">
    <source>
        <dbReference type="ARBA" id="ARBA00004613"/>
    </source>
</evidence>
<dbReference type="CDD" id="cd00041">
    <property type="entry name" value="CUB"/>
    <property type="match status" value="1"/>
</dbReference>
<evidence type="ECO:0000256" key="8">
    <source>
        <dbReference type="ARBA" id="ARBA00023157"/>
    </source>
</evidence>
<dbReference type="FunFam" id="2.60.120.290:FF:000012">
    <property type="entry name" value="mannan-binding lectin serine protease 1 isoform X1"/>
    <property type="match status" value="1"/>
</dbReference>
<dbReference type="Gene3D" id="2.60.120.290">
    <property type="entry name" value="Spermadhesin, CUB domain"/>
    <property type="match status" value="1"/>
</dbReference>
<comment type="caution">
    <text evidence="9">Lacks conserved residue(s) required for the propagation of feature annotation.</text>
</comment>
<dbReference type="EMBL" id="BFAA01004844">
    <property type="protein sequence ID" value="GCB71256.1"/>
    <property type="molecule type" value="Genomic_DNA"/>
</dbReference>
<dbReference type="PANTHER" id="PTHR24255">
    <property type="entry name" value="COMPLEMENT COMPONENT 1, S SUBCOMPONENT-RELATED"/>
    <property type="match status" value="1"/>
</dbReference>
<evidence type="ECO:0000256" key="3">
    <source>
        <dbReference type="ARBA" id="ARBA00022588"/>
    </source>
</evidence>
<dbReference type="OMA" id="NRICREG"/>
<evidence type="ECO:0000313" key="13">
    <source>
        <dbReference type="Proteomes" id="UP000288216"/>
    </source>
</evidence>
<feature type="compositionally biased region" description="Basic and acidic residues" evidence="10">
    <location>
        <begin position="214"/>
        <end position="223"/>
    </location>
</feature>
<dbReference type="InterPro" id="IPR001881">
    <property type="entry name" value="EGF-like_Ca-bd_dom"/>
</dbReference>
<evidence type="ECO:0000313" key="12">
    <source>
        <dbReference type="EMBL" id="GCB71256.1"/>
    </source>
</evidence>
<keyword evidence="2" id="KW-0964">Secreted</keyword>
<evidence type="ECO:0000256" key="2">
    <source>
        <dbReference type="ARBA" id="ARBA00022525"/>
    </source>
</evidence>
<dbReference type="SUPFAM" id="SSF49854">
    <property type="entry name" value="Spermadhesin, CUB domain"/>
    <property type="match status" value="1"/>
</dbReference>
<dbReference type="CDD" id="cd00054">
    <property type="entry name" value="EGF_CA"/>
    <property type="match status" value="1"/>
</dbReference>
<accession>A0A401PDQ5</accession>
<protein>
    <recommendedName>
        <fullName evidence="11">CUB domain-containing protein</fullName>
    </recommendedName>
</protein>
<proteinExistence type="predicted"/>
<organism evidence="12 13">
    <name type="scientific">Scyliorhinus torazame</name>
    <name type="common">Cloudy catshark</name>
    <name type="synonym">Catulus torazame</name>
    <dbReference type="NCBI Taxonomy" id="75743"/>
    <lineage>
        <taxon>Eukaryota</taxon>
        <taxon>Metazoa</taxon>
        <taxon>Chordata</taxon>
        <taxon>Craniata</taxon>
        <taxon>Vertebrata</taxon>
        <taxon>Chondrichthyes</taxon>
        <taxon>Elasmobranchii</taxon>
        <taxon>Galeomorphii</taxon>
        <taxon>Galeoidea</taxon>
        <taxon>Carcharhiniformes</taxon>
        <taxon>Scyliorhinidae</taxon>
        <taxon>Scyliorhinus</taxon>
    </lineage>
</organism>
<keyword evidence="13" id="KW-1185">Reference proteome</keyword>
<sequence length="275" mass="31490">MSPFLLTCRHHRVSQESGNQQLRGEMQKSLTMWLFLWVSLLRPAVFGFQLNDTFGQFQSPGFPTAYGDYIYQTWNISVPRGFVIKLYFSHFNLEPSYRCGYDHIKILTEGQQLVKLCGETSTDTEEVPGDKQFFSTGNNMIVIFRTDYSNEKNYTGFAAHYAALDIDECDQAIFEEPFCDHFCHNYLGGYYCSCKLGHFLDSDNRICREGKLGEEKQDGERSKGPLKAPEVTTGVQEEKTLQSARDNYVSAIHTSYVSTWGRDDMQHKCSIAVCE</sequence>
<feature type="domain" description="CUB" evidence="11">
    <location>
        <begin position="46"/>
        <end position="164"/>
    </location>
</feature>
<keyword evidence="6" id="KW-0378">Hydrolase</keyword>
<dbReference type="PROSITE" id="PS01187">
    <property type="entry name" value="EGF_CA"/>
    <property type="match status" value="1"/>
</dbReference>
<keyword evidence="7" id="KW-0391">Immunity</keyword>
<dbReference type="Proteomes" id="UP000288216">
    <property type="component" value="Unassembled WGS sequence"/>
</dbReference>
<dbReference type="AlphaFoldDB" id="A0A401PDQ5"/>
<dbReference type="SMART" id="SM00179">
    <property type="entry name" value="EGF_CA"/>
    <property type="match status" value="1"/>
</dbReference>
<evidence type="ECO:0000256" key="6">
    <source>
        <dbReference type="ARBA" id="ARBA00022801"/>
    </source>
</evidence>
<dbReference type="GO" id="GO:0005509">
    <property type="term" value="F:calcium ion binding"/>
    <property type="evidence" value="ECO:0007669"/>
    <property type="project" value="InterPro"/>
</dbReference>
<dbReference type="GO" id="GO:0004252">
    <property type="term" value="F:serine-type endopeptidase activity"/>
    <property type="evidence" value="ECO:0007669"/>
    <property type="project" value="TreeGrafter"/>
</dbReference>
<keyword evidence="4" id="KW-0645">Protease</keyword>
<dbReference type="OrthoDB" id="9985152at2759"/>
<evidence type="ECO:0000256" key="10">
    <source>
        <dbReference type="SAM" id="MobiDB-lite"/>
    </source>
</evidence>
<name>A0A401PDQ5_SCYTO</name>
<keyword evidence="5" id="KW-0677">Repeat</keyword>
<gene>
    <name evidence="12" type="ORF">scyTo_0010966</name>
</gene>
<dbReference type="InterPro" id="IPR035914">
    <property type="entry name" value="Sperma_CUB_dom_sf"/>
</dbReference>
<dbReference type="InterPro" id="IPR000859">
    <property type="entry name" value="CUB_dom"/>
</dbReference>
<dbReference type="SMART" id="SM00042">
    <property type="entry name" value="CUB"/>
    <property type="match status" value="1"/>
</dbReference>
<evidence type="ECO:0000256" key="9">
    <source>
        <dbReference type="PROSITE-ProRule" id="PRU00059"/>
    </source>
</evidence>
<evidence type="ECO:0000256" key="7">
    <source>
        <dbReference type="ARBA" id="ARBA00022859"/>
    </source>
</evidence>
<comment type="subcellular location">
    <subcellularLocation>
        <location evidence="1">Secreted</location>
    </subcellularLocation>
</comment>
<reference evidence="12 13" key="1">
    <citation type="journal article" date="2018" name="Nat. Ecol. Evol.">
        <title>Shark genomes provide insights into elasmobranch evolution and the origin of vertebrates.</title>
        <authorList>
            <person name="Hara Y"/>
            <person name="Yamaguchi K"/>
            <person name="Onimaru K"/>
            <person name="Kadota M"/>
            <person name="Koyanagi M"/>
            <person name="Keeley SD"/>
            <person name="Tatsumi K"/>
            <person name="Tanaka K"/>
            <person name="Motone F"/>
            <person name="Kageyama Y"/>
            <person name="Nozu R"/>
            <person name="Adachi N"/>
            <person name="Nishimura O"/>
            <person name="Nakagawa R"/>
            <person name="Tanegashima C"/>
            <person name="Kiyatake I"/>
            <person name="Matsumoto R"/>
            <person name="Murakumo K"/>
            <person name="Nishida K"/>
            <person name="Terakita A"/>
            <person name="Kuratani S"/>
            <person name="Sato K"/>
            <person name="Hyodo S Kuraku.S."/>
        </authorList>
    </citation>
    <scope>NUCLEOTIDE SEQUENCE [LARGE SCALE GENOMIC DNA]</scope>
</reference>
<comment type="caution">
    <text evidence="12">The sequence shown here is derived from an EMBL/GenBank/DDBJ whole genome shotgun (WGS) entry which is preliminary data.</text>
</comment>
<dbReference type="PROSITE" id="PS01180">
    <property type="entry name" value="CUB"/>
    <property type="match status" value="1"/>
</dbReference>
<dbReference type="Gene3D" id="2.10.25.10">
    <property type="entry name" value="Laminin"/>
    <property type="match status" value="1"/>
</dbReference>
<keyword evidence="3" id="KW-0399">Innate immunity</keyword>
<dbReference type="PANTHER" id="PTHR24255:SF10">
    <property type="entry name" value="MANNAN-BINDING LECTIN SERINE PROTEASE 2"/>
    <property type="match status" value="1"/>
</dbReference>
<dbReference type="Pfam" id="PF00431">
    <property type="entry name" value="CUB"/>
    <property type="match status" value="1"/>
</dbReference>
<evidence type="ECO:0000259" key="11">
    <source>
        <dbReference type="PROSITE" id="PS01180"/>
    </source>
</evidence>
<dbReference type="STRING" id="75743.A0A401PDQ5"/>
<keyword evidence="8" id="KW-1015">Disulfide bond</keyword>